<dbReference type="GeneID" id="106168907"/>
<name>A0A1S3J033_LINAN</name>
<feature type="signal peptide" evidence="1">
    <location>
        <begin position="1"/>
        <end position="25"/>
    </location>
</feature>
<dbReference type="Proteomes" id="UP000085678">
    <property type="component" value="Unplaced"/>
</dbReference>
<accession>A0A1S3J033</accession>
<evidence type="ECO:0000313" key="2">
    <source>
        <dbReference type="Proteomes" id="UP000085678"/>
    </source>
</evidence>
<keyword evidence="2" id="KW-1185">Reference proteome</keyword>
<feature type="chain" id="PRO_5010376922" evidence="1">
    <location>
        <begin position="26"/>
        <end position="106"/>
    </location>
</feature>
<proteinExistence type="predicted"/>
<dbReference type="KEGG" id="lak:106168907"/>
<dbReference type="RefSeq" id="XP_013403618.1">
    <property type="nucleotide sequence ID" value="XM_013548164.2"/>
</dbReference>
<sequence length="106" mass="12220">MAVRFCEVILICLLFVAFLPKTGQSYERSALWDSITKGVRIENIQIGCELHLGYTLPSSGDYLHPIREENFEEYIRLARLVPEMKVYSCDCCPMDRVSSCRICVEH</sequence>
<reference evidence="3" key="1">
    <citation type="submission" date="2025-08" db="UniProtKB">
        <authorList>
            <consortium name="RefSeq"/>
        </authorList>
    </citation>
    <scope>IDENTIFICATION</scope>
    <source>
        <tissue evidence="3">Gonads</tissue>
    </source>
</reference>
<gene>
    <name evidence="3" type="primary">LOC106168907</name>
</gene>
<dbReference type="AlphaFoldDB" id="A0A1S3J033"/>
<dbReference type="InParanoid" id="A0A1S3J033"/>
<evidence type="ECO:0000256" key="1">
    <source>
        <dbReference type="SAM" id="SignalP"/>
    </source>
</evidence>
<keyword evidence="1" id="KW-0732">Signal</keyword>
<evidence type="ECO:0000313" key="3">
    <source>
        <dbReference type="RefSeq" id="XP_013403618.1"/>
    </source>
</evidence>
<protein>
    <submittedName>
        <fullName evidence="3">Uncharacterized protein LOC106168907</fullName>
    </submittedName>
</protein>
<organism evidence="2 3">
    <name type="scientific">Lingula anatina</name>
    <name type="common">Brachiopod</name>
    <name type="synonym">Lingula unguis</name>
    <dbReference type="NCBI Taxonomy" id="7574"/>
    <lineage>
        <taxon>Eukaryota</taxon>
        <taxon>Metazoa</taxon>
        <taxon>Spiralia</taxon>
        <taxon>Lophotrochozoa</taxon>
        <taxon>Brachiopoda</taxon>
        <taxon>Linguliformea</taxon>
        <taxon>Lingulata</taxon>
        <taxon>Lingulida</taxon>
        <taxon>Linguloidea</taxon>
        <taxon>Lingulidae</taxon>
        <taxon>Lingula</taxon>
    </lineage>
</organism>